<dbReference type="EMBL" id="VLXZ01000008">
    <property type="protein sequence ID" value="TSB46052.1"/>
    <property type="molecule type" value="Genomic_DNA"/>
</dbReference>
<evidence type="ECO:0000313" key="3">
    <source>
        <dbReference type="Proteomes" id="UP000318521"/>
    </source>
</evidence>
<keyword evidence="2" id="KW-0808">Transferase</keyword>
<dbReference type="Gene3D" id="3.40.630.30">
    <property type="match status" value="1"/>
</dbReference>
<keyword evidence="3" id="KW-1185">Reference proteome</keyword>
<dbReference type="InterPro" id="IPR000182">
    <property type="entry name" value="GNAT_dom"/>
</dbReference>
<dbReference type="PROSITE" id="PS51186">
    <property type="entry name" value="GNAT"/>
    <property type="match status" value="1"/>
</dbReference>
<protein>
    <submittedName>
        <fullName evidence="2">GNAT family N-acetyltransferase</fullName>
    </submittedName>
</protein>
<feature type="domain" description="N-acetyltransferase" evidence="1">
    <location>
        <begin position="12"/>
        <end position="158"/>
    </location>
</feature>
<dbReference type="InterPro" id="IPR016181">
    <property type="entry name" value="Acyl_CoA_acyltransferase"/>
</dbReference>
<comment type="caution">
    <text evidence="2">The sequence shown here is derived from an EMBL/GenBank/DDBJ whole genome shotgun (WGS) entry which is preliminary data.</text>
</comment>
<dbReference type="OrthoDB" id="46888at2"/>
<dbReference type="GO" id="GO:0016747">
    <property type="term" value="F:acyltransferase activity, transferring groups other than amino-acyl groups"/>
    <property type="evidence" value="ECO:0007669"/>
    <property type="project" value="InterPro"/>
</dbReference>
<name>A0A553ZX78_9BACI</name>
<gene>
    <name evidence="2" type="ORF">FN960_14235</name>
</gene>
<evidence type="ECO:0000313" key="2">
    <source>
        <dbReference type="EMBL" id="TSB46052.1"/>
    </source>
</evidence>
<sequence>MVTAENSGKYNYIIRELALQQDDIAQEVWQLQMQSYRVEADLIGLDDFPPLRQTLADLKQSKEVYYGCHDQNVLMGVLSLEFKKNSILITRVIVHPTHFRKSVAKALLLFVDSFKSESIMVSTASNNIPAIQLYLSNGYQKIKEVHMPEGIIMATFIKSCT</sequence>
<organism evidence="2 3">
    <name type="scientific">Alkalicoccobacillus porphyridii</name>
    <dbReference type="NCBI Taxonomy" id="2597270"/>
    <lineage>
        <taxon>Bacteria</taxon>
        <taxon>Bacillati</taxon>
        <taxon>Bacillota</taxon>
        <taxon>Bacilli</taxon>
        <taxon>Bacillales</taxon>
        <taxon>Bacillaceae</taxon>
        <taxon>Alkalicoccobacillus</taxon>
    </lineage>
</organism>
<accession>A0A553ZX78</accession>
<dbReference type="RefSeq" id="WP_143849392.1">
    <property type="nucleotide sequence ID" value="NZ_VLXZ01000008.1"/>
</dbReference>
<evidence type="ECO:0000259" key="1">
    <source>
        <dbReference type="PROSITE" id="PS51186"/>
    </source>
</evidence>
<dbReference type="Pfam" id="PF13508">
    <property type="entry name" value="Acetyltransf_7"/>
    <property type="match status" value="1"/>
</dbReference>
<dbReference type="AlphaFoldDB" id="A0A553ZX78"/>
<reference evidence="2 3" key="1">
    <citation type="submission" date="2019-07" db="EMBL/GenBank/DDBJ databases">
        <authorList>
            <person name="Park Y.J."/>
            <person name="Jeong S.E."/>
            <person name="Jung H.S."/>
        </authorList>
    </citation>
    <scope>NUCLEOTIDE SEQUENCE [LARGE SCALE GENOMIC DNA]</scope>
    <source>
        <strain evidence="3">P16(2019)</strain>
    </source>
</reference>
<dbReference type="Proteomes" id="UP000318521">
    <property type="component" value="Unassembled WGS sequence"/>
</dbReference>
<dbReference type="SUPFAM" id="SSF55729">
    <property type="entry name" value="Acyl-CoA N-acyltransferases (Nat)"/>
    <property type="match status" value="1"/>
</dbReference>
<proteinExistence type="predicted"/>